<name>A0AA35WBR1_GEOBA</name>
<evidence type="ECO:0000313" key="2">
    <source>
        <dbReference type="Proteomes" id="UP001174909"/>
    </source>
</evidence>
<reference evidence="1" key="1">
    <citation type="submission" date="2023-03" db="EMBL/GenBank/DDBJ databases">
        <authorList>
            <person name="Steffen K."/>
            <person name="Cardenas P."/>
        </authorList>
    </citation>
    <scope>NUCLEOTIDE SEQUENCE</scope>
</reference>
<accession>A0AA35WBR1</accession>
<evidence type="ECO:0000313" key="1">
    <source>
        <dbReference type="EMBL" id="CAI8008935.1"/>
    </source>
</evidence>
<dbReference type="Proteomes" id="UP001174909">
    <property type="component" value="Unassembled WGS sequence"/>
</dbReference>
<keyword evidence="2" id="KW-1185">Reference proteome</keyword>
<dbReference type="EMBL" id="CASHTH010000911">
    <property type="protein sequence ID" value="CAI8008935.1"/>
    <property type="molecule type" value="Genomic_DNA"/>
</dbReference>
<feature type="non-terminal residue" evidence="1">
    <location>
        <position position="104"/>
    </location>
</feature>
<comment type="caution">
    <text evidence="1">The sequence shown here is derived from an EMBL/GenBank/DDBJ whole genome shotgun (WGS) entry which is preliminary data.</text>
</comment>
<organism evidence="1 2">
    <name type="scientific">Geodia barretti</name>
    <name type="common">Barrett's horny sponge</name>
    <dbReference type="NCBI Taxonomy" id="519541"/>
    <lineage>
        <taxon>Eukaryota</taxon>
        <taxon>Metazoa</taxon>
        <taxon>Porifera</taxon>
        <taxon>Demospongiae</taxon>
        <taxon>Heteroscleromorpha</taxon>
        <taxon>Tetractinellida</taxon>
        <taxon>Astrophorina</taxon>
        <taxon>Geodiidae</taxon>
        <taxon>Geodia</taxon>
    </lineage>
</organism>
<protein>
    <submittedName>
        <fullName evidence="1">Uncharacterized protein</fullName>
    </submittedName>
</protein>
<proteinExistence type="predicted"/>
<sequence>MVYKTCGYNFAAWTLSARVKSLVSLRALTRVSHVTGSPFPLSHSPRMLREMLSGSPRFLYSIMFTLSPVSSLRRKIPNLVWLVAIPSGFPDEVALAEWSTDTIT</sequence>
<gene>
    <name evidence="1" type="ORF">GBAR_LOCUS6077</name>
</gene>
<dbReference type="AlphaFoldDB" id="A0AA35WBR1"/>